<reference evidence="2" key="1">
    <citation type="submission" date="2016-10" db="EMBL/GenBank/DDBJ databases">
        <authorList>
            <person name="Varghese N."/>
            <person name="Submissions S."/>
        </authorList>
    </citation>
    <scope>NUCLEOTIDE SEQUENCE [LARGE SCALE GENOMIC DNA]</scope>
    <source>
        <strain evidence="2">DSM 22329</strain>
    </source>
</reference>
<keyword evidence="2" id="KW-1185">Reference proteome</keyword>
<dbReference type="OrthoDB" id="4866617at2"/>
<sequence length="140" mass="14887">MTQTRIYVPLLPDALRRLAADREIGPTPVAAFGVTGRIERADPTGLEEEWEYAALSEAVDAAAALQGTTVVKRVVAAADVDPGVVSADGTRDALGAVTVSAPVALRQVVSFHVDEEAGNQGMEDLLWYDATELDEVLRLL</sequence>
<organism evidence="1 2">
    <name type="scientific">Pedococcus dokdonensis</name>
    <dbReference type="NCBI Taxonomy" id="443156"/>
    <lineage>
        <taxon>Bacteria</taxon>
        <taxon>Bacillati</taxon>
        <taxon>Actinomycetota</taxon>
        <taxon>Actinomycetes</taxon>
        <taxon>Micrococcales</taxon>
        <taxon>Intrasporangiaceae</taxon>
        <taxon>Pedococcus</taxon>
    </lineage>
</organism>
<gene>
    <name evidence="1" type="ORF">SAMN04489867_1857</name>
</gene>
<name>A0A1H0R7Q3_9MICO</name>
<dbReference type="STRING" id="443156.SAMN04489867_1857"/>
<dbReference type="AlphaFoldDB" id="A0A1H0R7Q3"/>
<evidence type="ECO:0000313" key="2">
    <source>
        <dbReference type="Proteomes" id="UP000199077"/>
    </source>
</evidence>
<accession>A0A1H0R7Q3</accession>
<protein>
    <submittedName>
        <fullName evidence="1">Uncharacterized protein</fullName>
    </submittedName>
</protein>
<dbReference type="RefSeq" id="WP_091784379.1">
    <property type="nucleotide sequence ID" value="NZ_LT629711.1"/>
</dbReference>
<dbReference type="Pfam" id="PF21853">
    <property type="entry name" value="DUF6912"/>
    <property type="match status" value="1"/>
</dbReference>
<evidence type="ECO:0000313" key="1">
    <source>
        <dbReference type="EMBL" id="SDP24998.1"/>
    </source>
</evidence>
<dbReference type="Proteomes" id="UP000199077">
    <property type="component" value="Chromosome I"/>
</dbReference>
<dbReference type="EMBL" id="LT629711">
    <property type="protein sequence ID" value="SDP24998.1"/>
    <property type="molecule type" value="Genomic_DNA"/>
</dbReference>
<dbReference type="InterPro" id="IPR054206">
    <property type="entry name" value="DUF6912"/>
</dbReference>
<proteinExistence type="predicted"/>